<dbReference type="Pfam" id="PF02575">
    <property type="entry name" value="YbaB_DNA_bd"/>
    <property type="match status" value="1"/>
</dbReference>
<organism evidence="2 3">
    <name type="scientific">Amycolatopsis rhizosphaerae</name>
    <dbReference type="NCBI Taxonomy" id="2053003"/>
    <lineage>
        <taxon>Bacteria</taxon>
        <taxon>Bacillati</taxon>
        <taxon>Actinomycetota</taxon>
        <taxon>Actinomycetes</taxon>
        <taxon>Pseudonocardiales</taxon>
        <taxon>Pseudonocardiaceae</taxon>
        <taxon>Amycolatopsis</taxon>
    </lineage>
</organism>
<accession>A0A558D9Z5</accession>
<comment type="caution">
    <text evidence="2">The sequence shown here is derived from an EMBL/GenBank/DDBJ whole genome shotgun (WGS) entry which is preliminary data.</text>
</comment>
<dbReference type="EMBL" id="VJWX01000040">
    <property type="protein sequence ID" value="TVT57839.1"/>
    <property type="molecule type" value="Genomic_DNA"/>
</dbReference>
<protein>
    <recommendedName>
        <fullName evidence="4">YbaB/EbfC family nucleoid-associated protein</fullName>
    </recommendedName>
</protein>
<name>A0A558D9Z5_9PSEU</name>
<feature type="compositionally biased region" description="Low complexity" evidence="1">
    <location>
        <begin position="18"/>
        <end position="30"/>
    </location>
</feature>
<dbReference type="AlphaFoldDB" id="A0A558D9Z5"/>
<gene>
    <name evidence="2" type="ORF">FNH05_06765</name>
</gene>
<dbReference type="Gene3D" id="3.30.1310.10">
    <property type="entry name" value="Nucleoid-associated protein YbaB-like domain"/>
    <property type="match status" value="1"/>
</dbReference>
<evidence type="ECO:0000313" key="3">
    <source>
        <dbReference type="Proteomes" id="UP000320011"/>
    </source>
</evidence>
<evidence type="ECO:0000313" key="2">
    <source>
        <dbReference type="EMBL" id="TVT57839.1"/>
    </source>
</evidence>
<dbReference type="GO" id="GO:0003677">
    <property type="term" value="F:DNA binding"/>
    <property type="evidence" value="ECO:0007669"/>
    <property type="project" value="InterPro"/>
</dbReference>
<sequence length="146" mass="15111">MPGPSTSTRCATSSPPSALARTRAADPPRTAKVSVVERGVDEVFSAAGPVVGSASADGVTVEVGIGGRLRSVKLTPQALRYGAAALAETVVATAAKATAKANQRAQQLYTQALGRRGERVAEGLGLSYDPKLLEADDDFDRDWTRG</sequence>
<evidence type="ECO:0000256" key="1">
    <source>
        <dbReference type="SAM" id="MobiDB-lite"/>
    </source>
</evidence>
<keyword evidence="3" id="KW-1185">Reference proteome</keyword>
<feature type="compositionally biased region" description="Polar residues" evidence="1">
    <location>
        <begin position="1"/>
        <end position="16"/>
    </location>
</feature>
<dbReference type="InterPro" id="IPR004401">
    <property type="entry name" value="YbaB/EbfC"/>
</dbReference>
<reference evidence="2 3" key="1">
    <citation type="submission" date="2019-07" db="EMBL/GenBank/DDBJ databases">
        <authorList>
            <person name="Duangmal K."/>
            <person name="Teo W.F.A."/>
        </authorList>
    </citation>
    <scope>NUCLEOTIDE SEQUENCE [LARGE SCALE GENOMIC DNA]</scope>
    <source>
        <strain evidence="2 3">TBRC 6029</strain>
    </source>
</reference>
<feature type="region of interest" description="Disordered" evidence="1">
    <location>
        <begin position="1"/>
        <end position="30"/>
    </location>
</feature>
<reference evidence="2 3" key="2">
    <citation type="submission" date="2019-08" db="EMBL/GenBank/DDBJ databases">
        <title>Amycolatopsis acidicola sp. nov., isolated from peat swamp forest soil.</title>
        <authorList>
            <person name="Srisuk N."/>
        </authorList>
    </citation>
    <scope>NUCLEOTIDE SEQUENCE [LARGE SCALE GENOMIC DNA]</scope>
    <source>
        <strain evidence="2 3">TBRC 6029</strain>
    </source>
</reference>
<evidence type="ECO:0008006" key="4">
    <source>
        <dbReference type="Google" id="ProtNLM"/>
    </source>
</evidence>
<dbReference type="OrthoDB" id="3628320at2"/>
<dbReference type="InterPro" id="IPR036894">
    <property type="entry name" value="YbaB-like_sf"/>
</dbReference>
<proteinExistence type="predicted"/>
<dbReference type="Proteomes" id="UP000320011">
    <property type="component" value="Unassembled WGS sequence"/>
</dbReference>